<protein>
    <submittedName>
        <fullName evidence="2">Uncharacterized protein</fullName>
    </submittedName>
</protein>
<gene>
    <name evidence="2" type="ordered locus">Caul_1428</name>
</gene>
<name>B0T0B2_CAUSK</name>
<evidence type="ECO:0000256" key="1">
    <source>
        <dbReference type="SAM" id="SignalP"/>
    </source>
</evidence>
<evidence type="ECO:0000313" key="2">
    <source>
        <dbReference type="EMBL" id="ABZ70558.1"/>
    </source>
</evidence>
<organism evidence="2">
    <name type="scientific">Caulobacter sp. (strain K31)</name>
    <dbReference type="NCBI Taxonomy" id="366602"/>
    <lineage>
        <taxon>Bacteria</taxon>
        <taxon>Pseudomonadati</taxon>
        <taxon>Pseudomonadota</taxon>
        <taxon>Alphaproteobacteria</taxon>
        <taxon>Caulobacterales</taxon>
        <taxon>Caulobacteraceae</taxon>
        <taxon>Caulobacter</taxon>
    </lineage>
</organism>
<dbReference type="HOGENOM" id="CLU_1567883_0_0_5"/>
<dbReference type="KEGG" id="cak:Caul_1428"/>
<dbReference type="EMBL" id="CP000927">
    <property type="protein sequence ID" value="ABZ70558.1"/>
    <property type="molecule type" value="Genomic_DNA"/>
</dbReference>
<accession>B0T0B2</accession>
<keyword evidence="1" id="KW-0732">Signal</keyword>
<sequence length="170" mass="17553" precursor="true">MSKTARALSALVGAAVLAGALPLAANAQAFSGPMGVTGRWAIDLSRSKINEALTGPPPLSGELDVTIDDGKSLAWTLIEVDEAGLAALQFAHARLDGSPTRAVVNQNLVSIGVDRVGQSAVTVSTIGAQGARHQSMKVTRTDPDTLLVEQDIDGKPGPPDQTLILTRVKP</sequence>
<reference evidence="2" key="1">
    <citation type="submission" date="2008-01" db="EMBL/GenBank/DDBJ databases">
        <title>Complete sequence of chromosome of Caulobacter sp. K31.</title>
        <authorList>
            <consortium name="US DOE Joint Genome Institute"/>
            <person name="Copeland A."/>
            <person name="Lucas S."/>
            <person name="Lapidus A."/>
            <person name="Barry K."/>
            <person name="Glavina del Rio T."/>
            <person name="Dalin E."/>
            <person name="Tice H."/>
            <person name="Pitluck S."/>
            <person name="Bruce D."/>
            <person name="Goodwin L."/>
            <person name="Thompson L.S."/>
            <person name="Brettin T."/>
            <person name="Detter J.C."/>
            <person name="Han C."/>
            <person name="Schmutz J."/>
            <person name="Larimer F."/>
            <person name="Land M."/>
            <person name="Hauser L."/>
            <person name="Kyrpides N."/>
            <person name="Kim E."/>
            <person name="Stephens C."/>
            <person name="Richardson P."/>
        </authorList>
    </citation>
    <scope>NUCLEOTIDE SEQUENCE [LARGE SCALE GENOMIC DNA]</scope>
    <source>
        <strain evidence="2">K31</strain>
    </source>
</reference>
<dbReference type="AlphaFoldDB" id="B0T0B2"/>
<dbReference type="STRING" id="366602.Caul_1428"/>
<proteinExistence type="predicted"/>
<feature type="chain" id="PRO_5002753242" evidence="1">
    <location>
        <begin position="30"/>
        <end position="170"/>
    </location>
</feature>
<dbReference type="OrthoDB" id="7188310at2"/>
<feature type="signal peptide" evidence="1">
    <location>
        <begin position="1"/>
        <end position="29"/>
    </location>
</feature>